<evidence type="ECO:0000313" key="2">
    <source>
        <dbReference type="EnsemblPlants" id="cds.evm.model.07.602"/>
    </source>
</evidence>
<feature type="region of interest" description="Disordered" evidence="1">
    <location>
        <begin position="73"/>
        <end position="135"/>
    </location>
</feature>
<dbReference type="Proteomes" id="UP000596661">
    <property type="component" value="Chromosome 7"/>
</dbReference>
<accession>A0A803Q5P6</accession>
<dbReference type="AlphaFoldDB" id="A0A803Q5P6"/>
<evidence type="ECO:0000256" key="1">
    <source>
        <dbReference type="SAM" id="MobiDB-lite"/>
    </source>
</evidence>
<proteinExistence type="predicted"/>
<dbReference type="Gramene" id="evm.model.07.602">
    <property type="protein sequence ID" value="cds.evm.model.07.602"/>
    <property type="gene ID" value="evm.TU.07.602"/>
</dbReference>
<protein>
    <submittedName>
        <fullName evidence="2">Uncharacterized protein</fullName>
    </submittedName>
</protein>
<keyword evidence="3" id="KW-1185">Reference proteome</keyword>
<name>A0A803Q5P6_CANSA</name>
<reference evidence="2" key="1">
    <citation type="submission" date="2018-11" db="EMBL/GenBank/DDBJ databases">
        <authorList>
            <person name="Grassa J C."/>
        </authorList>
    </citation>
    <scope>NUCLEOTIDE SEQUENCE [LARGE SCALE GENOMIC DNA]</scope>
</reference>
<evidence type="ECO:0000313" key="3">
    <source>
        <dbReference type="Proteomes" id="UP000596661"/>
    </source>
</evidence>
<organism evidence="2 3">
    <name type="scientific">Cannabis sativa</name>
    <name type="common">Hemp</name>
    <name type="synonym">Marijuana</name>
    <dbReference type="NCBI Taxonomy" id="3483"/>
    <lineage>
        <taxon>Eukaryota</taxon>
        <taxon>Viridiplantae</taxon>
        <taxon>Streptophyta</taxon>
        <taxon>Embryophyta</taxon>
        <taxon>Tracheophyta</taxon>
        <taxon>Spermatophyta</taxon>
        <taxon>Magnoliopsida</taxon>
        <taxon>eudicotyledons</taxon>
        <taxon>Gunneridae</taxon>
        <taxon>Pentapetalae</taxon>
        <taxon>rosids</taxon>
        <taxon>fabids</taxon>
        <taxon>Rosales</taxon>
        <taxon>Cannabaceae</taxon>
        <taxon>Cannabis</taxon>
    </lineage>
</organism>
<sequence>MILSSMTQILEKVALRTLKLTLRTYQWISRRKTLRKRLTEQDQFNELLLNKMTRMEVGMAALTKIALDIQAPPTTDASKKADPKDPGTLGVPKDKGKGIIVEELNKNPSNKQPKKSKSYWTTSTEEERKPRLRAR</sequence>
<dbReference type="EMBL" id="UZAU01000640">
    <property type="status" value="NOT_ANNOTATED_CDS"/>
    <property type="molecule type" value="Genomic_DNA"/>
</dbReference>
<reference evidence="2" key="2">
    <citation type="submission" date="2021-03" db="UniProtKB">
        <authorList>
            <consortium name="EnsemblPlants"/>
        </authorList>
    </citation>
    <scope>IDENTIFICATION</scope>
</reference>
<dbReference type="EnsemblPlants" id="evm.model.07.602">
    <property type="protein sequence ID" value="cds.evm.model.07.602"/>
    <property type="gene ID" value="evm.TU.07.602"/>
</dbReference>